<evidence type="ECO:0000256" key="1">
    <source>
        <dbReference type="SAM" id="SignalP"/>
    </source>
</evidence>
<dbReference type="CDD" id="cd00519">
    <property type="entry name" value="Lipase_3"/>
    <property type="match status" value="1"/>
</dbReference>
<comment type="caution">
    <text evidence="3">The sequence shown here is derived from an EMBL/GenBank/DDBJ whole genome shotgun (WGS) entry which is preliminary data.</text>
</comment>
<dbReference type="SUPFAM" id="SSF53474">
    <property type="entry name" value="alpha/beta-Hydrolases"/>
    <property type="match status" value="1"/>
</dbReference>
<gene>
    <name evidence="3" type="ORF">AGERDE_LOCUS3314</name>
</gene>
<dbReference type="Proteomes" id="UP000789831">
    <property type="component" value="Unassembled WGS sequence"/>
</dbReference>
<dbReference type="Pfam" id="PF01764">
    <property type="entry name" value="Lipase_3"/>
    <property type="match status" value="1"/>
</dbReference>
<feature type="chain" id="PRO_5040118311" evidence="1">
    <location>
        <begin position="20"/>
        <end position="318"/>
    </location>
</feature>
<keyword evidence="1" id="KW-0732">Signal</keyword>
<keyword evidence="4" id="KW-1185">Reference proteome</keyword>
<dbReference type="GO" id="GO:0006629">
    <property type="term" value="P:lipid metabolic process"/>
    <property type="evidence" value="ECO:0007669"/>
    <property type="project" value="InterPro"/>
</dbReference>
<dbReference type="PANTHER" id="PTHR45856:SF11">
    <property type="entry name" value="FUNGAL LIPASE-LIKE DOMAIN-CONTAINING PROTEIN"/>
    <property type="match status" value="1"/>
</dbReference>
<feature type="signal peptide" evidence="1">
    <location>
        <begin position="1"/>
        <end position="19"/>
    </location>
</feature>
<dbReference type="InterPro" id="IPR051218">
    <property type="entry name" value="Sec_MonoDiacylglyc_Lipase"/>
</dbReference>
<reference evidence="3" key="1">
    <citation type="submission" date="2021-06" db="EMBL/GenBank/DDBJ databases">
        <authorList>
            <person name="Kallberg Y."/>
            <person name="Tangrot J."/>
            <person name="Rosling A."/>
        </authorList>
    </citation>
    <scope>NUCLEOTIDE SEQUENCE</scope>
    <source>
        <strain evidence="3">MT106</strain>
    </source>
</reference>
<dbReference type="InterPro" id="IPR002921">
    <property type="entry name" value="Fungal_lipase-type"/>
</dbReference>
<dbReference type="OrthoDB" id="438440at2759"/>
<proteinExistence type="predicted"/>
<protein>
    <submittedName>
        <fullName evidence="3">1814_t:CDS:1</fullName>
    </submittedName>
</protein>
<evidence type="ECO:0000313" key="3">
    <source>
        <dbReference type="EMBL" id="CAG8482580.1"/>
    </source>
</evidence>
<sequence>MKKLLFVITVTIFLLFVTKKSIVKYATEVISQSPDINNDDSSYIGNYTTKEISNTSEIAKNLGNKNDNEEPTPKKRLNETELDTLKTHARYAAASYCAQKRLETWSCGNRCVGNVTIESVFHDDKKGAAGYLGMDRDAKVIVVGFRGTHDWVSWLYDLRYLQLDYEYPNSEGALVHGGFYKMYDRVRESLLWKIQLMLTRVENSCRGYTLIISGHSMGGVLAIFLGLDVKRYILNPILEGISFGTPFDIQITTIGEPRVGNDKFAKLGYASERRSSTFTTTQEVNDEPVEDEKCLMGSKVFDIVPHLFIWGIPFDSFC</sequence>
<dbReference type="EMBL" id="CAJVPL010000318">
    <property type="protein sequence ID" value="CAG8482580.1"/>
    <property type="molecule type" value="Genomic_DNA"/>
</dbReference>
<evidence type="ECO:0000313" key="4">
    <source>
        <dbReference type="Proteomes" id="UP000789831"/>
    </source>
</evidence>
<organism evidence="3 4">
    <name type="scientific">Ambispora gerdemannii</name>
    <dbReference type="NCBI Taxonomy" id="144530"/>
    <lineage>
        <taxon>Eukaryota</taxon>
        <taxon>Fungi</taxon>
        <taxon>Fungi incertae sedis</taxon>
        <taxon>Mucoromycota</taxon>
        <taxon>Glomeromycotina</taxon>
        <taxon>Glomeromycetes</taxon>
        <taxon>Archaeosporales</taxon>
        <taxon>Ambisporaceae</taxon>
        <taxon>Ambispora</taxon>
    </lineage>
</organism>
<accession>A0A9N8WE38</accession>
<name>A0A9N8WE38_9GLOM</name>
<dbReference type="InterPro" id="IPR029058">
    <property type="entry name" value="AB_hydrolase_fold"/>
</dbReference>
<evidence type="ECO:0000259" key="2">
    <source>
        <dbReference type="Pfam" id="PF01764"/>
    </source>
</evidence>
<dbReference type="PANTHER" id="PTHR45856">
    <property type="entry name" value="ALPHA/BETA-HYDROLASES SUPERFAMILY PROTEIN"/>
    <property type="match status" value="1"/>
</dbReference>
<dbReference type="AlphaFoldDB" id="A0A9N8WE38"/>
<dbReference type="Gene3D" id="3.40.50.1820">
    <property type="entry name" value="alpha/beta hydrolase"/>
    <property type="match status" value="1"/>
</dbReference>
<feature type="domain" description="Fungal lipase-type" evidence="2">
    <location>
        <begin position="142"/>
        <end position="274"/>
    </location>
</feature>